<dbReference type="InterPro" id="IPR036721">
    <property type="entry name" value="RCK_C_sf"/>
</dbReference>
<dbReference type="Pfam" id="PF02254">
    <property type="entry name" value="TrkA_N"/>
    <property type="match status" value="1"/>
</dbReference>
<dbReference type="STRING" id="89093.SAMN04488558_10937"/>
<dbReference type="PANTHER" id="PTHR43833">
    <property type="entry name" value="POTASSIUM CHANNEL PROTEIN 2-RELATED-RELATED"/>
    <property type="match status" value="1"/>
</dbReference>
<evidence type="ECO:0000259" key="1">
    <source>
        <dbReference type="PROSITE" id="PS51201"/>
    </source>
</evidence>
<evidence type="ECO:0000313" key="3">
    <source>
        <dbReference type="Proteomes" id="UP000198833"/>
    </source>
</evidence>
<dbReference type="GO" id="GO:0006813">
    <property type="term" value="P:potassium ion transport"/>
    <property type="evidence" value="ECO:0007669"/>
    <property type="project" value="InterPro"/>
</dbReference>
<dbReference type="Proteomes" id="UP000198833">
    <property type="component" value="Unassembled WGS sequence"/>
</dbReference>
<sequence>MKSKIVGVLGLGVFGRTVAKELGNFGTEVIAIDSNPDRVQMVADTVTNPVVGDFTDIDLLKSTGLENCDLVVVATGSNLESAVLAVMHCKKMRVPQIIAKARSTTFEEVLYEVGVTSVVSPERDSGYRLASKILRNSIDEVLRLDENVSLIEFEVPQRWVGKSVVDLDLRVKYDLNLIGMREERGEPLKTIPTDLKLPDEIIIVAIASSRKFERFDYLNELD</sequence>
<dbReference type="PANTHER" id="PTHR43833:SF7">
    <property type="entry name" value="KTR SYSTEM POTASSIUM UPTAKE PROTEIN C"/>
    <property type="match status" value="1"/>
</dbReference>
<dbReference type="InterPro" id="IPR050721">
    <property type="entry name" value="Trk_Ktr_HKT_K-transport"/>
</dbReference>
<dbReference type="InterPro" id="IPR036291">
    <property type="entry name" value="NAD(P)-bd_dom_sf"/>
</dbReference>
<dbReference type="PROSITE" id="PS51201">
    <property type="entry name" value="RCK_N"/>
    <property type="match status" value="1"/>
</dbReference>
<dbReference type="InterPro" id="IPR003148">
    <property type="entry name" value="RCK_N"/>
</dbReference>
<gene>
    <name evidence="2" type="ORF">SAMN04488558_10937</name>
</gene>
<dbReference type="RefSeq" id="WP_092572378.1">
    <property type="nucleotide sequence ID" value="NZ_CALUDV010000011.1"/>
</dbReference>
<reference evidence="2 3" key="1">
    <citation type="submission" date="2016-10" db="EMBL/GenBank/DDBJ databases">
        <authorList>
            <person name="de Groot N.N."/>
        </authorList>
    </citation>
    <scope>NUCLEOTIDE SEQUENCE [LARGE SCALE GENOMIC DNA]</scope>
    <source>
        <strain evidence="2 3">DSM 15695</strain>
    </source>
</reference>
<dbReference type="AlphaFoldDB" id="A0A1H9FG00"/>
<organism evidence="2 3">
    <name type="scientific">Ignavigranum ruoffiae</name>
    <dbReference type="NCBI Taxonomy" id="89093"/>
    <lineage>
        <taxon>Bacteria</taxon>
        <taxon>Bacillati</taxon>
        <taxon>Bacillota</taxon>
        <taxon>Bacilli</taxon>
        <taxon>Lactobacillales</taxon>
        <taxon>Aerococcaceae</taxon>
        <taxon>Ignavigranum</taxon>
    </lineage>
</organism>
<name>A0A1H9FG00_9LACT</name>
<dbReference type="Gene3D" id="3.40.50.720">
    <property type="entry name" value="NAD(P)-binding Rossmann-like Domain"/>
    <property type="match status" value="1"/>
</dbReference>
<protein>
    <submittedName>
        <fullName evidence="2">Trk system potassium uptake protein TrkA</fullName>
    </submittedName>
</protein>
<evidence type="ECO:0000313" key="2">
    <source>
        <dbReference type="EMBL" id="SEQ36812.1"/>
    </source>
</evidence>
<keyword evidence="3" id="KW-1185">Reference proteome</keyword>
<dbReference type="OrthoDB" id="9776294at2"/>
<feature type="domain" description="RCK N-terminal" evidence="1">
    <location>
        <begin position="3"/>
        <end position="119"/>
    </location>
</feature>
<dbReference type="EMBL" id="FOEN01000009">
    <property type="protein sequence ID" value="SEQ36812.1"/>
    <property type="molecule type" value="Genomic_DNA"/>
</dbReference>
<dbReference type="Gene3D" id="3.30.70.1450">
    <property type="entry name" value="Regulator of K+ conductance, C-terminal domain"/>
    <property type="match status" value="1"/>
</dbReference>
<dbReference type="SUPFAM" id="SSF51735">
    <property type="entry name" value="NAD(P)-binding Rossmann-fold domains"/>
    <property type="match status" value="1"/>
</dbReference>
<accession>A0A1H9FG00</accession>
<dbReference type="SUPFAM" id="SSF116726">
    <property type="entry name" value="TrkA C-terminal domain-like"/>
    <property type="match status" value="1"/>
</dbReference>
<proteinExistence type="predicted"/>